<feature type="compositionally biased region" description="Basic and acidic residues" evidence="1">
    <location>
        <begin position="260"/>
        <end position="271"/>
    </location>
</feature>
<evidence type="ECO:0000256" key="1">
    <source>
        <dbReference type="SAM" id="MobiDB-lite"/>
    </source>
</evidence>
<sequence>MSSVLLGASNSQENLDVANSTAHSSVEQAQVDKESYSGSSELTPVSSYASSISSSRDNRSPDASVEDRGDRTREETDSENRRTSDDDEGTPMRTSTTVTRDERNYYRDLLLKRLEQMFVKAGLALTSYGRVPWTKLGETLAAGGCYISGFPEDLAPTASNDQLSGGSAPSTWGVNRSKPLLNLIESGKLQILRRPPGRRVLFELVKSDGSKYDSTIGYSSRWLHDHMRQEFPAPKRSRKEAVSSPEPDYDSSSDSFTSVSEKDWKPNRKKQRLESYDARLAASIYANSRKTAVLRRTSSQTTIPSTRNSTSQKSGLNVKQGEKWKDGGIVKKVGKGWIVVEESSSEAEEDTTVREKSDISSIITVSEAEVTSKKRKRSEPPESGPTPTKRPHVDRREPAISDEKRLQSVMQQISKLIKDCGYVGSRKLPWSSLPTFLCQKKLFITGFPNTCIPRVIGDEVKTASSPPHWKAAQVAAMEEAFAKNLVKVLPRPDGRRVLFSTSGVDGKFYDTTCGYSDDWIAKHLPDTVSPAIPEASSQSPGSTRPSLKIIIPNSSQQTSSQPVPRGENQPPIINNAKPVVTHSETPPKITPLPRADIPTPIIFLQPPTPEDGQSTAQPPQPMPLENMSIDTPREGAAPPIIQSPEKPNSPHALVLPPSPPPMDPVSLPKTLANDEMDMTPTVKSRKRGSFTFTIPPARSVGKARQKRDSLGQGSQQELTSIDGTGSGYDLSLLFEANEEDTPAGSLPLHLVSKVPQQLGPIPPPATLRPAPSAPTPPRPLLPFGQDLVGKIDAPSPSKFETKHAIEKVIRPALIKLFDAAGLSSPENPIPWVTLPQLLCSRRLFISGFPKACLPRVVRDRVDWASGPKHWSFSALTTMHKALKAGDVKIRRRPRERVVLFHILPTDAERELGNHHGTDSTLNFSQAWLNEFMTGDTTQSANETMQFEPLEASPLRAQTTPATPLRPVWERLGRIKIDESDSEEDIVVPEPPWKVAMEELTRPPPSSELHRLATVGEVPGSDLESDSTSEDSQNEEDEKDESETKLSLAKLVPSHLPFSFQRRGRVILTTEDVFEWLPNDPYATDCPPSRMVWNPHKGKWKLLPEIRDMVALDRTVSPIEIPTRVGGHILRHGVVEHNPTINVWECSFVGRDLSGDLRWSPDIAAWEWILHEDGKQWLRRTPTRTYEAIQQ</sequence>
<feature type="region of interest" description="Disordered" evidence="1">
    <location>
        <begin position="230"/>
        <end position="271"/>
    </location>
</feature>
<name>G4TBN3_SERID</name>
<dbReference type="InParanoid" id="G4TBN3"/>
<feature type="compositionally biased region" description="Polar residues" evidence="1">
    <location>
        <begin position="292"/>
        <end position="317"/>
    </location>
</feature>
<feature type="region of interest" description="Disordered" evidence="1">
    <location>
        <begin position="292"/>
        <end position="321"/>
    </location>
</feature>
<dbReference type="Proteomes" id="UP000007148">
    <property type="component" value="Unassembled WGS sequence"/>
</dbReference>
<accession>G4TBN3</accession>
<feature type="compositionally biased region" description="Polar residues" evidence="1">
    <location>
        <begin position="1"/>
        <end position="28"/>
    </location>
</feature>
<feature type="region of interest" description="Disordered" evidence="1">
    <location>
        <begin position="606"/>
        <end position="663"/>
    </location>
</feature>
<feature type="region of interest" description="Disordered" evidence="1">
    <location>
        <begin position="367"/>
        <end position="402"/>
    </location>
</feature>
<dbReference type="OrthoDB" id="3163964at2759"/>
<feature type="region of interest" description="Disordered" evidence="1">
    <location>
        <begin position="692"/>
        <end position="723"/>
    </location>
</feature>
<dbReference type="AlphaFoldDB" id="G4TBN3"/>
<feature type="region of interest" description="Disordered" evidence="1">
    <location>
        <begin position="1"/>
        <end position="100"/>
    </location>
</feature>
<dbReference type="HOGENOM" id="CLU_282155_0_0_1"/>
<reference evidence="2 3" key="1">
    <citation type="journal article" date="2011" name="PLoS Pathog.">
        <title>Endophytic Life Strategies Decoded by Genome and Transcriptome Analyses of the Mutualistic Root Symbiont Piriformospora indica.</title>
        <authorList>
            <person name="Zuccaro A."/>
            <person name="Lahrmann U."/>
            <person name="Guldener U."/>
            <person name="Langen G."/>
            <person name="Pfiffi S."/>
            <person name="Biedenkopf D."/>
            <person name="Wong P."/>
            <person name="Samans B."/>
            <person name="Grimm C."/>
            <person name="Basiewicz M."/>
            <person name="Murat C."/>
            <person name="Martin F."/>
            <person name="Kogel K.H."/>
        </authorList>
    </citation>
    <scope>NUCLEOTIDE SEQUENCE [LARGE SCALE GENOMIC DNA]</scope>
    <source>
        <strain evidence="2 3">DSM 11827</strain>
    </source>
</reference>
<feature type="compositionally biased region" description="Low complexity" evidence="1">
    <location>
        <begin position="243"/>
        <end position="259"/>
    </location>
</feature>
<feature type="compositionally biased region" description="Acidic residues" evidence="1">
    <location>
        <begin position="1022"/>
        <end position="1040"/>
    </location>
</feature>
<proteinExistence type="predicted"/>
<comment type="caution">
    <text evidence="2">The sequence shown here is derived from an EMBL/GenBank/DDBJ whole genome shotgun (WGS) entry which is preliminary data.</text>
</comment>
<organism evidence="2 3">
    <name type="scientific">Serendipita indica (strain DSM 11827)</name>
    <name type="common">Root endophyte fungus</name>
    <name type="synonym">Piriformospora indica</name>
    <dbReference type="NCBI Taxonomy" id="1109443"/>
    <lineage>
        <taxon>Eukaryota</taxon>
        <taxon>Fungi</taxon>
        <taxon>Dikarya</taxon>
        <taxon>Basidiomycota</taxon>
        <taxon>Agaricomycotina</taxon>
        <taxon>Agaricomycetes</taxon>
        <taxon>Sebacinales</taxon>
        <taxon>Serendipitaceae</taxon>
        <taxon>Serendipita</taxon>
    </lineage>
</organism>
<feature type="compositionally biased region" description="Polar residues" evidence="1">
    <location>
        <begin position="36"/>
        <end position="45"/>
    </location>
</feature>
<protein>
    <submittedName>
        <fullName evidence="2">Uncharacterized protein</fullName>
    </submittedName>
</protein>
<feature type="compositionally biased region" description="Basic and acidic residues" evidence="1">
    <location>
        <begin position="56"/>
        <end position="84"/>
    </location>
</feature>
<gene>
    <name evidence="2" type="ORF">PIIN_02604</name>
</gene>
<evidence type="ECO:0000313" key="2">
    <source>
        <dbReference type="EMBL" id="CCA68741.1"/>
    </source>
</evidence>
<feature type="region of interest" description="Disordered" evidence="1">
    <location>
        <begin position="1016"/>
        <end position="1044"/>
    </location>
</feature>
<keyword evidence="3" id="KW-1185">Reference proteome</keyword>
<dbReference type="EMBL" id="CAFZ01000039">
    <property type="protein sequence ID" value="CCA68741.1"/>
    <property type="molecule type" value="Genomic_DNA"/>
</dbReference>
<evidence type="ECO:0000313" key="3">
    <source>
        <dbReference type="Proteomes" id="UP000007148"/>
    </source>
</evidence>
<feature type="compositionally biased region" description="Low complexity" evidence="1">
    <location>
        <begin position="46"/>
        <end position="55"/>
    </location>
</feature>
<feature type="compositionally biased region" description="Polar residues" evidence="1">
    <location>
        <begin position="711"/>
        <end position="723"/>
    </location>
</feature>